<dbReference type="RefSeq" id="WP_085806268.1">
    <property type="nucleotide sequence ID" value="NZ_FWFX01000008.1"/>
</dbReference>
<dbReference type="Pfam" id="PF14397">
    <property type="entry name" value="ATPgrasp_ST"/>
    <property type="match status" value="1"/>
</dbReference>
<name>A0A1X6ZIW5_9RHOB</name>
<dbReference type="Gene3D" id="3.30.470.20">
    <property type="entry name" value="ATP-grasp fold, B domain"/>
    <property type="match status" value="1"/>
</dbReference>
<proteinExistence type="predicted"/>
<dbReference type="InterPro" id="IPR039523">
    <property type="entry name" value="RimK-rel_E_lig_ATP-grasp"/>
</dbReference>
<dbReference type="OrthoDB" id="8736147at2"/>
<accession>A0A1X6ZIW5</accession>
<dbReference type="AlphaFoldDB" id="A0A1X6ZIW5"/>
<feature type="domain" description="Alpha-L-glutamate ligase-related protein ATP-grasp" evidence="2">
    <location>
        <begin position="48"/>
        <end position="339"/>
    </location>
</feature>
<dbReference type="Proteomes" id="UP000193061">
    <property type="component" value="Unassembled WGS sequence"/>
</dbReference>
<protein>
    <recommendedName>
        <fullName evidence="2">Alpha-L-glutamate ligase-related protein ATP-grasp domain-containing protein</fullName>
    </recommendedName>
</protein>
<dbReference type="EMBL" id="FWFX01000008">
    <property type="protein sequence ID" value="SLN52492.1"/>
    <property type="molecule type" value="Genomic_DNA"/>
</dbReference>
<evidence type="ECO:0000313" key="4">
    <source>
        <dbReference type="Proteomes" id="UP000193061"/>
    </source>
</evidence>
<gene>
    <name evidence="3" type="ORF">ROA7450_02638</name>
</gene>
<keyword evidence="4" id="KW-1185">Reference proteome</keyword>
<evidence type="ECO:0000313" key="3">
    <source>
        <dbReference type="EMBL" id="SLN52492.1"/>
    </source>
</evidence>
<evidence type="ECO:0000256" key="1">
    <source>
        <dbReference type="SAM" id="MobiDB-lite"/>
    </source>
</evidence>
<organism evidence="3 4">
    <name type="scientific">Roseovarius albus</name>
    <dbReference type="NCBI Taxonomy" id="1247867"/>
    <lineage>
        <taxon>Bacteria</taxon>
        <taxon>Pseudomonadati</taxon>
        <taxon>Pseudomonadota</taxon>
        <taxon>Alphaproteobacteria</taxon>
        <taxon>Rhodobacterales</taxon>
        <taxon>Roseobacteraceae</taxon>
        <taxon>Roseovarius</taxon>
    </lineage>
</organism>
<feature type="region of interest" description="Disordered" evidence="1">
    <location>
        <begin position="348"/>
        <end position="370"/>
    </location>
</feature>
<evidence type="ECO:0000259" key="2">
    <source>
        <dbReference type="Pfam" id="PF14397"/>
    </source>
</evidence>
<reference evidence="3 4" key="1">
    <citation type="submission" date="2017-03" db="EMBL/GenBank/DDBJ databases">
        <authorList>
            <person name="Afonso C.L."/>
            <person name="Miller P.J."/>
            <person name="Scott M.A."/>
            <person name="Spackman E."/>
            <person name="Goraichik I."/>
            <person name="Dimitrov K.M."/>
            <person name="Suarez D.L."/>
            <person name="Swayne D.E."/>
        </authorList>
    </citation>
    <scope>NUCLEOTIDE SEQUENCE [LARGE SCALE GENOMIC DNA]</scope>
    <source>
        <strain evidence="3 4">CECT 7450</strain>
    </source>
</reference>
<sequence length="386" mass="42673">MDSIEDALKYQQIRDFGFNEKEISFLDLMSKPEEEICTFLPIFYQRSNLLETVNSAQRHILSDKIAAQHFLDATGITTPTLIGVWHPIFGLTADGRPMTTTEQLIEEFSAQLKNVDHIDLIFKPRAGGCGRDIVAATIAKAPSEDITAIIDDKPEAIDVLIESLPEDPFSFHGETSQGWVIQHRVKQHPDLAYFNSSSLNSIRIGTFITRPQGGDTGEPEVLMDYACLRVGRAGSSTDNGTTGGLLVDIDIETGTLNRGRYILEFSGAYADEHPDSKLPFAGHKVPYWEEAIELCLRAAKTLPSVRSVGWDVAIAEDGPLILEGNSGWATLTPQAHDQGYLTPERRAMYESSGDPMPSTQLPPRRALPGQSKQSWALYKLRKKMGV</sequence>